<sequence>MDKINLAEFRKKLTKYSDNNAAYDEQKADLFRRMESLLKQRDACLKQLAKKIESARKLKDDVHDLKYEQQDALELLNSLQKKCDRLAETEEPTAIPAQVATVEDDDESTAQKQKEQLFLQLLRMNCNLYLQFDTASNEVRVLSLDSTKYFEFCIDSTINDSTERELAWANLGSTSPNLASWENLLENSL</sequence>
<keyword evidence="4" id="KW-1185">Reference proteome</keyword>
<name>W5JMY0_ANODA</name>
<dbReference type="EMBL" id="ADMH02001093">
    <property type="protein sequence ID" value="ETN64129.1"/>
    <property type="molecule type" value="Genomic_DNA"/>
</dbReference>
<evidence type="ECO:0000313" key="2">
    <source>
        <dbReference type="EMBL" id="ETN64129.1"/>
    </source>
</evidence>
<dbReference type="EnsemblMetazoa" id="ADAC004136-RA">
    <property type="protein sequence ID" value="ADAC004136-PA"/>
    <property type="gene ID" value="ADAC004136"/>
</dbReference>
<reference evidence="2" key="2">
    <citation type="submission" date="2010-05" db="EMBL/GenBank/DDBJ databases">
        <authorList>
            <person name="Almeida L.G."/>
            <person name="Nicolas M.F."/>
            <person name="Souza R.C."/>
            <person name="Vasconcelos A.T.R."/>
        </authorList>
    </citation>
    <scope>NUCLEOTIDE SEQUENCE</scope>
</reference>
<protein>
    <submittedName>
        <fullName evidence="2 3">Uncharacterized protein</fullName>
    </submittedName>
</protein>
<evidence type="ECO:0000256" key="1">
    <source>
        <dbReference type="SAM" id="Coils"/>
    </source>
</evidence>
<evidence type="ECO:0000313" key="4">
    <source>
        <dbReference type="Proteomes" id="UP000000673"/>
    </source>
</evidence>
<proteinExistence type="predicted"/>
<reference evidence="3" key="4">
    <citation type="submission" date="2015-06" db="UniProtKB">
        <authorList>
            <consortium name="EnsemblMetazoa"/>
        </authorList>
    </citation>
    <scope>IDENTIFICATION</scope>
</reference>
<evidence type="ECO:0000313" key="3">
    <source>
        <dbReference type="EnsemblMetazoa" id="ADAC004136-PA"/>
    </source>
</evidence>
<dbReference type="Proteomes" id="UP000000673">
    <property type="component" value="Unassembled WGS sequence"/>
</dbReference>
<feature type="coiled-coil region" evidence="1">
    <location>
        <begin position="6"/>
        <end position="40"/>
    </location>
</feature>
<dbReference type="VEuPathDB" id="VectorBase:ADAR2_002539"/>
<organism evidence="2">
    <name type="scientific">Anopheles darlingi</name>
    <name type="common">Mosquito</name>
    <dbReference type="NCBI Taxonomy" id="43151"/>
    <lineage>
        <taxon>Eukaryota</taxon>
        <taxon>Metazoa</taxon>
        <taxon>Ecdysozoa</taxon>
        <taxon>Arthropoda</taxon>
        <taxon>Hexapoda</taxon>
        <taxon>Insecta</taxon>
        <taxon>Pterygota</taxon>
        <taxon>Neoptera</taxon>
        <taxon>Endopterygota</taxon>
        <taxon>Diptera</taxon>
        <taxon>Nematocera</taxon>
        <taxon>Culicoidea</taxon>
        <taxon>Culicidae</taxon>
        <taxon>Anophelinae</taxon>
        <taxon>Anopheles</taxon>
    </lineage>
</organism>
<keyword evidence="1" id="KW-0175">Coiled coil</keyword>
<dbReference type="VEuPathDB" id="VectorBase:ADAC004136"/>
<accession>W5JMY0</accession>
<dbReference type="HOGENOM" id="CLU_1435556_0_0_1"/>
<reference evidence="2 4" key="1">
    <citation type="journal article" date="2010" name="BMC Genomics">
        <title>Combination of measures distinguishes pre-miRNAs from other stem-loops in the genome of the newly sequenced Anopheles darlingi.</title>
        <authorList>
            <person name="Mendes N.D."/>
            <person name="Freitas A.T."/>
            <person name="Vasconcelos A.T."/>
            <person name="Sagot M.F."/>
        </authorList>
    </citation>
    <scope>NUCLEOTIDE SEQUENCE</scope>
</reference>
<dbReference type="AlphaFoldDB" id="W5JMY0"/>
<gene>
    <name evidence="2" type="ORF">AND_004136</name>
</gene>
<reference evidence="2" key="3">
    <citation type="journal article" date="2013" name="Nucleic Acids Res.">
        <title>The genome of Anopheles darlingi, the main neotropical malaria vector.</title>
        <authorList>
            <person name="Marinotti O."/>
            <person name="Cerqueira G.C."/>
            <person name="de Almeida L.G."/>
            <person name="Ferro M.I."/>
            <person name="Loreto E.L."/>
            <person name="Zaha A."/>
            <person name="Teixeira S.M."/>
            <person name="Wespiser A.R."/>
            <person name="Almeida E Silva A."/>
            <person name="Schlindwein A.D."/>
            <person name="Pacheco A.C."/>
            <person name="Silva A.L."/>
            <person name="Graveley B.R."/>
            <person name="Walenz B.P."/>
            <person name="Lima Bde A."/>
            <person name="Ribeiro C.A."/>
            <person name="Nunes-Silva C.G."/>
            <person name="de Carvalho C.R."/>
            <person name="Soares C.M."/>
            <person name="de Menezes C.B."/>
            <person name="Matiolli C."/>
            <person name="Caffrey D."/>
            <person name="Araujo D.A."/>
            <person name="de Oliveira D.M."/>
            <person name="Golenbock D."/>
            <person name="Grisard E.C."/>
            <person name="Fantinatti-Garboggini F."/>
            <person name="de Carvalho F.M."/>
            <person name="Barcellos F.G."/>
            <person name="Prosdocimi F."/>
            <person name="May G."/>
            <person name="Azevedo Junior G.M."/>
            <person name="Guimaraes G.M."/>
            <person name="Goldman G.H."/>
            <person name="Padilha I.Q."/>
            <person name="Batista Jda S."/>
            <person name="Ferro J.A."/>
            <person name="Ribeiro J.M."/>
            <person name="Fietto J.L."/>
            <person name="Dabbas K.M."/>
            <person name="Cerdeira L."/>
            <person name="Agnez-Lima L.F."/>
            <person name="Brocchi M."/>
            <person name="de Carvalho M.O."/>
            <person name="Teixeira Mde M."/>
            <person name="Diniz Maia Mde M."/>
            <person name="Goldman M.H."/>
            <person name="Cruz Schneider M.P."/>
            <person name="Felipe M.S."/>
            <person name="Hungria M."/>
            <person name="Nicolas M.F."/>
            <person name="Pereira M."/>
            <person name="Montes M.A."/>
            <person name="Cantao M.E."/>
            <person name="Vincentz M."/>
            <person name="Rafael M.S."/>
            <person name="Silverman N."/>
            <person name="Stoco P.H."/>
            <person name="Souza R.C."/>
            <person name="Vicentini R."/>
            <person name="Gazzinelli R.T."/>
            <person name="Neves Rde O."/>
            <person name="Silva R."/>
            <person name="Astolfi-Filho S."/>
            <person name="Maciel T.E."/>
            <person name="Urmenyi T.P."/>
            <person name="Tadei W.P."/>
            <person name="Camargo E.P."/>
            <person name="de Vasconcelos A.T."/>
        </authorList>
    </citation>
    <scope>NUCLEOTIDE SEQUENCE</scope>
</reference>